<accession>A0A2N5NCH0</accession>
<proteinExistence type="predicted"/>
<comment type="catalytic activity">
    <reaction evidence="1">
        <text>3',5'-cyclic CMP + H2O = CMP + H(+)</text>
        <dbReference type="Rhea" id="RHEA:72675"/>
        <dbReference type="ChEBI" id="CHEBI:15377"/>
        <dbReference type="ChEBI" id="CHEBI:15378"/>
        <dbReference type="ChEBI" id="CHEBI:58003"/>
        <dbReference type="ChEBI" id="CHEBI:60377"/>
    </reaction>
    <physiologicalReaction direction="left-to-right" evidence="1">
        <dbReference type="Rhea" id="RHEA:72676"/>
    </physiologicalReaction>
</comment>
<dbReference type="Proteomes" id="UP000234789">
    <property type="component" value="Unassembled WGS sequence"/>
</dbReference>
<comment type="caution">
    <text evidence="5">The sequence shown here is derived from an EMBL/GenBank/DDBJ whole genome shotgun (WGS) entry which is preliminary data.</text>
</comment>
<gene>
    <name evidence="5" type="ORF">B8V81_0164</name>
</gene>
<evidence type="ECO:0000313" key="5">
    <source>
        <dbReference type="EMBL" id="PLT48032.1"/>
    </source>
</evidence>
<dbReference type="InterPro" id="IPR036866">
    <property type="entry name" value="RibonucZ/Hydroxyglut_hydro"/>
</dbReference>
<organism evidence="5 6">
    <name type="scientific">Paenibacillus pasadenensis</name>
    <dbReference type="NCBI Taxonomy" id="217090"/>
    <lineage>
        <taxon>Bacteria</taxon>
        <taxon>Bacillati</taxon>
        <taxon>Bacillota</taxon>
        <taxon>Bacilli</taxon>
        <taxon>Bacillales</taxon>
        <taxon>Paenibacillaceae</taxon>
        <taxon>Paenibacillus</taxon>
    </lineage>
</organism>
<reference evidence="5 6" key="1">
    <citation type="submission" date="2017-05" db="EMBL/GenBank/DDBJ databases">
        <title>Functional genome analysis of Paenibacillus pasadenensis strain R16: insights on endophytic life style and antifungal activity.</title>
        <authorList>
            <person name="Passera A."/>
            <person name="Marcolungo L."/>
            <person name="Casati P."/>
            <person name="Brasca M."/>
            <person name="Quaglino F."/>
            <person name="Delledonne M."/>
        </authorList>
    </citation>
    <scope>NUCLEOTIDE SEQUENCE [LARGE SCALE GENOMIC DNA]</scope>
    <source>
        <strain evidence="5 6">R16</strain>
    </source>
</reference>
<comment type="catalytic activity">
    <reaction evidence="3">
        <text>3',5'-cyclic UMP + H2O = UMP + H(+)</text>
        <dbReference type="Rhea" id="RHEA:70575"/>
        <dbReference type="ChEBI" id="CHEBI:15377"/>
        <dbReference type="ChEBI" id="CHEBI:15378"/>
        <dbReference type="ChEBI" id="CHEBI:57865"/>
        <dbReference type="ChEBI" id="CHEBI:184387"/>
    </reaction>
    <physiologicalReaction direction="left-to-right" evidence="3">
        <dbReference type="Rhea" id="RHEA:70576"/>
    </physiologicalReaction>
</comment>
<dbReference type="AlphaFoldDB" id="A0A2N5NCH0"/>
<feature type="domain" description="Metallo-beta-lactamase" evidence="4">
    <location>
        <begin position="110"/>
        <end position="307"/>
    </location>
</feature>
<keyword evidence="6" id="KW-1185">Reference proteome</keyword>
<dbReference type="Gene3D" id="3.60.15.10">
    <property type="entry name" value="Ribonuclease Z/Hydroxyacylglutathione hydrolase-like"/>
    <property type="match status" value="1"/>
</dbReference>
<dbReference type="InterPro" id="IPR001279">
    <property type="entry name" value="Metallo-B-lactamas"/>
</dbReference>
<dbReference type="EMBL" id="NFEZ01000001">
    <property type="protein sequence ID" value="PLT48032.1"/>
    <property type="molecule type" value="Genomic_DNA"/>
</dbReference>
<evidence type="ECO:0000259" key="4">
    <source>
        <dbReference type="Pfam" id="PF12706"/>
    </source>
</evidence>
<comment type="function">
    <text evidence="2">Counteracts the endogenous Pycsar antiviral defense system. Phosphodiesterase that enables metal-dependent hydrolysis of host cyclic nucleotide Pycsar defense signals such as cCMP and cUMP.</text>
</comment>
<sequence length="358" mass="39837">MAIAAALILVYLWVRPALGGKPSAESRARIRRSKQYRDGVFAYPLPTPMIEDWKEQLSILGDFIKGTPQAVPDRPLAVERYVPAPAEERGASARVTWFGHSAVLLELGERTVFLDPMLGRAPSPVPFVGGQRFKGSPPLDLQALPWLDAVVLSHDHYDHLDYPTILQLKEKTGTFIVPLGVAAHLERWGVAREAIRECDWSESVTLQGLTLTCAAARHFSGRGLFGRNSTLWCSWVIEGMGRRIFFSGDSGYGPHFRDIGETYGPFDLTLMECGQYDRRWANIHMLPEETVQAHQDVKGGLLVPIHWGAFRLAMHAWTDPVERLLQAASVQGVAVCTPRIGETVKLGQGEPPATPWWR</sequence>
<evidence type="ECO:0000313" key="6">
    <source>
        <dbReference type="Proteomes" id="UP000234789"/>
    </source>
</evidence>
<evidence type="ECO:0000256" key="1">
    <source>
        <dbReference type="ARBA" id="ARBA00034221"/>
    </source>
</evidence>
<evidence type="ECO:0000256" key="2">
    <source>
        <dbReference type="ARBA" id="ARBA00034301"/>
    </source>
</evidence>
<dbReference type="Pfam" id="PF12706">
    <property type="entry name" value="Lactamase_B_2"/>
    <property type="match status" value="1"/>
</dbReference>
<name>A0A2N5NCH0_9BACL</name>
<dbReference type="PANTHER" id="PTHR15032:SF4">
    <property type="entry name" value="N-ACYL-PHOSPHATIDYLETHANOLAMINE-HYDROLYZING PHOSPHOLIPASE D"/>
    <property type="match status" value="1"/>
</dbReference>
<dbReference type="SUPFAM" id="SSF56281">
    <property type="entry name" value="Metallo-hydrolase/oxidoreductase"/>
    <property type="match status" value="1"/>
</dbReference>
<evidence type="ECO:0000256" key="3">
    <source>
        <dbReference type="ARBA" id="ARBA00048505"/>
    </source>
</evidence>
<dbReference type="PANTHER" id="PTHR15032">
    <property type="entry name" value="N-ACYL-PHOSPHATIDYLETHANOLAMINE-HYDROLYZING PHOSPHOLIPASE D"/>
    <property type="match status" value="1"/>
</dbReference>
<protein>
    <submittedName>
        <fullName evidence="5">Outer membrane protein romA</fullName>
    </submittedName>
</protein>
<dbReference type="GO" id="GO:0005737">
    <property type="term" value="C:cytoplasm"/>
    <property type="evidence" value="ECO:0007669"/>
    <property type="project" value="TreeGrafter"/>
</dbReference>